<name>A0A4Y1WZJ9_9BACT</name>
<dbReference type="SUPFAM" id="SSF81296">
    <property type="entry name" value="E set domains"/>
    <property type="match status" value="1"/>
</dbReference>
<reference evidence="3" key="1">
    <citation type="submission" date="2019-06" db="EMBL/GenBank/DDBJ databases">
        <title>Alistipes onderdonkii subsp. vulgaris subsp. nov., Alistipes dispar sp. nov. and Alistipes communis sp. nov., isolated from human faeces, and creation of Alistipes onderdonkii subsp. onderdonkii subsp. nov.</title>
        <authorList>
            <person name="Sakamoto M."/>
            <person name="Ikeyama N."/>
            <person name="Ogata Y."/>
            <person name="Suda W."/>
            <person name="Iino T."/>
            <person name="Hattori M."/>
            <person name="Ohkuma M."/>
        </authorList>
    </citation>
    <scope>NUCLEOTIDE SEQUENCE [LARGE SCALE GENOMIC DNA]</scope>
    <source>
        <strain evidence="3">5CPEGH6</strain>
    </source>
</reference>
<gene>
    <name evidence="2" type="ORF">A5CPEGH6_10790</name>
</gene>
<dbReference type="InterPro" id="IPR013783">
    <property type="entry name" value="Ig-like_fold"/>
</dbReference>
<dbReference type="Pfam" id="PF01833">
    <property type="entry name" value="TIG"/>
    <property type="match status" value="1"/>
</dbReference>
<evidence type="ECO:0000313" key="3">
    <source>
        <dbReference type="Proteomes" id="UP000319374"/>
    </source>
</evidence>
<dbReference type="InterPro" id="IPR002909">
    <property type="entry name" value="IPT_dom"/>
</dbReference>
<sequence>MLLFSFFALATAGCDDENEQKAEPVAPILKDVVMPAESSTIPGTTVTISGKGFDTGDKLYCTSLSQEKDFEPQVIEVTDYGISIVIPSDAAGTYEVDVERAGLVSTLPDYLKVAYVIAIDDLVMPTDHAARGTKIRIGGKGFEAGDKAVFTSDAYPSGVSHTADVALTGEGVEIVVPEECYGVNTLTLTRGNRQGRLGEVSVAVAVGDEIGGGIVYYISDGGIHGLIAKRSNTGSATEQWGPTSRHGETRKDIYAGKENTRICVEAMKNFHQQFETWPSSKKSAAEQCDAETETVDGIVYDDWFLPSQQELVQLFYQKNMLAEKGAGLAANNYWSSSEGDADDSAPIWSAYYVNFYEAENLVTAASDKEGWAIGIRAIRQF</sequence>
<evidence type="ECO:0000259" key="1">
    <source>
        <dbReference type="Pfam" id="PF01833"/>
    </source>
</evidence>
<organism evidence="2 3">
    <name type="scientific">Alistipes dispar</name>
    <dbReference type="NCBI Taxonomy" id="2585119"/>
    <lineage>
        <taxon>Bacteria</taxon>
        <taxon>Pseudomonadati</taxon>
        <taxon>Bacteroidota</taxon>
        <taxon>Bacteroidia</taxon>
        <taxon>Bacteroidales</taxon>
        <taxon>Rikenellaceae</taxon>
        <taxon>Alistipes</taxon>
    </lineage>
</organism>
<dbReference type="AlphaFoldDB" id="A0A4Y1WZJ9"/>
<proteinExistence type="predicted"/>
<dbReference type="EMBL" id="AP019736">
    <property type="protein sequence ID" value="BBL06441.1"/>
    <property type="molecule type" value="Genomic_DNA"/>
</dbReference>
<dbReference type="InterPro" id="IPR014756">
    <property type="entry name" value="Ig_E-set"/>
</dbReference>
<protein>
    <recommendedName>
        <fullName evidence="1">IPT/TIG domain-containing protein</fullName>
    </recommendedName>
</protein>
<feature type="domain" description="IPT/TIG" evidence="1">
    <location>
        <begin position="32"/>
        <end position="110"/>
    </location>
</feature>
<keyword evidence="3" id="KW-1185">Reference proteome</keyword>
<dbReference type="KEGG" id="ada:A5CPEGH6_10790"/>
<dbReference type="Gene3D" id="2.60.40.10">
    <property type="entry name" value="Immunoglobulins"/>
    <property type="match status" value="1"/>
</dbReference>
<evidence type="ECO:0000313" key="2">
    <source>
        <dbReference type="EMBL" id="BBL06441.1"/>
    </source>
</evidence>
<dbReference type="Proteomes" id="UP000319374">
    <property type="component" value="Chromosome"/>
</dbReference>
<accession>A0A4Y1WZJ9</accession>